<accession>A0A915C590</accession>
<keyword evidence="1" id="KW-0472">Membrane</keyword>
<keyword evidence="1" id="KW-0812">Transmembrane</keyword>
<sequence>MTVNFEITRRVFKVGKVLAAFRRIVCNRNEHLLDGRCERSVSWYMKAFCMVIIWRFFVTVFGLMIGIEKRSSWHLIRLILAPFPHVYEIFTLLDRLSLFSSKVHCGWLHIVKAM</sequence>
<evidence type="ECO:0000313" key="2">
    <source>
        <dbReference type="Proteomes" id="UP000887569"/>
    </source>
</evidence>
<dbReference type="AlphaFoldDB" id="A0A915C590"/>
<dbReference type="WBParaSite" id="PgR087_g002_t07">
    <property type="protein sequence ID" value="PgR087_g002_t07"/>
    <property type="gene ID" value="PgR087_g002"/>
</dbReference>
<dbReference type="Proteomes" id="UP000887569">
    <property type="component" value="Unplaced"/>
</dbReference>
<keyword evidence="1" id="KW-1133">Transmembrane helix</keyword>
<feature type="transmembrane region" description="Helical" evidence="1">
    <location>
        <begin position="43"/>
        <end position="67"/>
    </location>
</feature>
<reference evidence="3" key="1">
    <citation type="submission" date="2022-11" db="UniProtKB">
        <authorList>
            <consortium name="WormBaseParasite"/>
        </authorList>
    </citation>
    <scope>IDENTIFICATION</scope>
</reference>
<protein>
    <submittedName>
        <fullName evidence="3">WD repeat-containing protein 47</fullName>
    </submittedName>
</protein>
<proteinExistence type="predicted"/>
<organism evidence="2 3">
    <name type="scientific">Parascaris univalens</name>
    <name type="common">Nematode worm</name>
    <dbReference type="NCBI Taxonomy" id="6257"/>
    <lineage>
        <taxon>Eukaryota</taxon>
        <taxon>Metazoa</taxon>
        <taxon>Ecdysozoa</taxon>
        <taxon>Nematoda</taxon>
        <taxon>Chromadorea</taxon>
        <taxon>Rhabditida</taxon>
        <taxon>Spirurina</taxon>
        <taxon>Ascaridomorpha</taxon>
        <taxon>Ascaridoidea</taxon>
        <taxon>Ascarididae</taxon>
        <taxon>Parascaris</taxon>
    </lineage>
</organism>
<evidence type="ECO:0000256" key="1">
    <source>
        <dbReference type="SAM" id="Phobius"/>
    </source>
</evidence>
<keyword evidence="2" id="KW-1185">Reference proteome</keyword>
<evidence type="ECO:0000313" key="3">
    <source>
        <dbReference type="WBParaSite" id="PgR087_g002_t07"/>
    </source>
</evidence>
<name>A0A915C590_PARUN</name>